<dbReference type="InterPro" id="IPR009057">
    <property type="entry name" value="Homeodomain-like_sf"/>
</dbReference>
<evidence type="ECO:0000313" key="6">
    <source>
        <dbReference type="Proteomes" id="UP000201838"/>
    </source>
</evidence>
<dbReference type="PRINTS" id="PR00032">
    <property type="entry name" value="HTHARAC"/>
</dbReference>
<dbReference type="EMBL" id="FXXQ01000002">
    <property type="protein sequence ID" value="SMX22628.1"/>
    <property type="molecule type" value="Genomic_DNA"/>
</dbReference>
<dbReference type="Pfam" id="PF12833">
    <property type="entry name" value="HTH_18"/>
    <property type="match status" value="1"/>
</dbReference>
<dbReference type="PROSITE" id="PS01124">
    <property type="entry name" value="HTH_ARAC_FAMILY_2"/>
    <property type="match status" value="1"/>
</dbReference>
<gene>
    <name evidence="5" type="primary">pchR</name>
    <name evidence="5" type="ORF">BOA8489_00726</name>
</gene>
<dbReference type="SMART" id="SM00342">
    <property type="entry name" value="HTH_ARAC"/>
    <property type="match status" value="1"/>
</dbReference>
<keyword evidence="3" id="KW-0804">Transcription</keyword>
<evidence type="ECO:0000256" key="3">
    <source>
        <dbReference type="ARBA" id="ARBA00023163"/>
    </source>
</evidence>
<dbReference type="SUPFAM" id="SSF46689">
    <property type="entry name" value="Homeodomain-like"/>
    <property type="match status" value="1"/>
</dbReference>
<proteinExistence type="predicted"/>
<reference evidence="5 6" key="1">
    <citation type="submission" date="2017-05" db="EMBL/GenBank/DDBJ databases">
        <authorList>
            <person name="Song R."/>
            <person name="Chenine A.L."/>
            <person name="Ruprecht R.M."/>
        </authorList>
    </citation>
    <scope>NUCLEOTIDE SEQUENCE [LARGE SCALE GENOMIC DNA]</scope>
    <source>
        <strain evidence="5 6">CECT 8489</strain>
    </source>
</reference>
<dbReference type="InterPro" id="IPR018060">
    <property type="entry name" value="HTH_AraC"/>
</dbReference>
<evidence type="ECO:0000313" key="5">
    <source>
        <dbReference type="EMBL" id="SMX22628.1"/>
    </source>
</evidence>
<organism evidence="5 6">
    <name type="scientific">Boseongicola aestuarii</name>
    <dbReference type="NCBI Taxonomy" id="1470561"/>
    <lineage>
        <taxon>Bacteria</taxon>
        <taxon>Pseudomonadati</taxon>
        <taxon>Pseudomonadota</taxon>
        <taxon>Alphaproteobacteria</taxon>
        <taxon>Rhodobacterales</taxon>
        <taxon>Paracoccaceae</taxon>
        <taxon>Boseongicola</taxon>
    </lineage>
</organism>
<evidence type="ECO:0000259" key="4">
    <source>
        <dbReference type="PROSITE" id="PS01124"/>
    </source>
</evidence>
<dbReference type="AlphaFoldDB" id="A0A238IVW8"/>
<evidence type="ECO:0000256" key="2">
    <source>
        <dbReference type="ARBA" id="ARBA00023125"/>
    </source>
</evidence>
<protein>
    <submittedName>
        <fullName evidence="5">Regulatory protein PchR</fullName>
    </submittedName>
</protein>
<keyword evidence="6" id="KW-1185">Reference proteome</keyword>
<dbReference type="RefSeq" id="WP_093972616.1">
    <property type="nucleotide sequence ID" value="NZ_FXXQ01000002.1"/>
</dbReference>
<dbReference type="PANTHER" id="PTHR43280">
    <property type="entry name" value="ARAC-FAMILY TRANSCRIPTIONAL REGULATOR"/>
    <property type="match status" value="1"/>
</dbReference>
<feature type="domain" description="HTH araC/xylS-type" evidence="4">
    <location>
        <begin position="193"/>
        <end position="291"/>
    </location>
</feature>
<name>A0A238IVW8_9RHOB</name>
<dbReference type="InterPro" id="IPR037923">
    <property type="entry name" value="HTH-like"/>
</dbReference>
<dbReference type="Proteomes" id="UP000201838">
    <property type="component" value="Unassembled WGS sequence"/>
</dbReference>
<dbReference type="OrthoDB" id="9814125at2"/>
<dbReference type="InterPro" id="IPR020449">
    <property type="entry name" value="Tscrpt_reg_AraC-type_HTH"/>
</dbReference>
<accession>A0A238IVW8</accession>
<dbReference type="GO" id="GO:0043565">
    <property type="term" value="F:sequence-specific DNA binding"/>
    <property type="evidence" value="ECO:0007669"/>
    <property type="project" value="InterPro"/>
</dbReference>
<sequence>MSLPRLTLLPLAEATPNAQRLHLSAQTRPLPRAIQVAEVTSITRMAQGGRWRTEAMRSYDRPVLIWFTRGQGRITIAGRSGGYGAHSAVFLPAGTMHGFTVNPAVLGSVVRLSEGDWPQEPAHLRLREVRLHRELTGMIDAIEREQNSGAADTDRAIAHHEGLLSIWFERTRASVSETDHTDPSLATALKLTEAFTSLVERDFNRPLGVQYYASKLGVTPTHLTRTCRKASGRAALDILSDRRHFEACRLLKDTDLAVSKIAAKSGFASPAYFTRAFRSRSGLSPTEFRVAK</sequence>
<dbReference type="Gene3D" id="1.10.10.60">
    <property type="entry name" value="Homeodomain-like"/>
    <property type="match status" value="1"/>
</dbReference>
<keyword evidence="2" id="KW-0238">DNA-binding</keyword>
<dbReference type="SUPFAM" id="SSF51215">
    <property type="entry name" value="Regulatory protein AraC"/>
    <property type="match status" value="1"/>
</dbReference>
<dbReference type="GO" id="GO:0003700">
    <property type="term" value="F:DNA-binding transcription factor activity"/>
    <property type="evidence" value="ECO:0007669"/>
    <property type="project" value="InterPro"/>
</dbReference>
<evidence type="ECO:0000256" key="1">
    <source>
        <dbReference type="ARBA" id="ARBA00023015"/>
    </source>
</evidence>
<dbReference type="PANTHER" id="PTHR43280:SF32">
    <property type="entry name" value="TRANSCRIPTIONAL REGULATORY PROTEIN"/>
    <property type="match status" value="1"/>
</dbReference>
<keyword evidence="1" id="KW-0805">Transcription regulation</keyword>